<dbReference type="Gene3D" id="3.40.30.10">
    <property type="entry name" value="Glutaredoxin"/>
    <property type="match status" value="1"/>
</dbReference>
<sequence length="192" mass="21670">MVLWLVASTAQAMTFQEGTHYKTLNAAPAKSPTVTEYFSFYHPHCYAFEPIFGSIRSQLPAGVSVQRVHVSYLGGNMAHDMSKAYATMVALGIEQQMVPEMFAQIHQQRRPPQNHAALRQVFINHGVDGNNFDRAFKGFSVDQMVRKYDVSFARSGLTSVPSVVVNNRYLVTPPRDISRAQYVELINFLLRK</sequence>
<evidence type="ECO:0000313" key="7">
    <source>
        <dbReference type="EMBL" id="OSM00210.1"/>
    </source>
</evidence>
<dbReference type="InterPro" id="IPR050824">
    <property type="entry name" value="Thiol_disulfide_DsbA"/>
</dbReference>
<evidence type="ECO:0000313" key="8">
    <source>
        <dbReference type="Proteomes" id="UP000194003"/>
    </source>
</evidence>
<evidence type="ECO:0000256" key="4">
    <source>
        <dbReference type="ARBA" id="ARBA00023284"/>
    </source>
</evidence>
<dbReference type="AlphaFoldDB" id="A0A1Y2JZ74"/>
<protein>
    <recommendedName>
        <fullName evidence="5">Thiol:disulfide interchange protein</fullName>
    </recommendedName>
</protein>
<dbReference type="PIRSF" id="PIRSF001488">
    <property type="entry name" value="Tdi_protein"/>
    <property type="match status" value="1"/>
</dbReference>
<dbReference type="STRING" id="1434232.MAIT1_00672"/>
<comment type="caution">
    <text evidence="7">The sequence shown here is derived from an EMBL/GenBank/DDBJ whole genome shotgun (WGS) entry which is preliminary data.</text>
</comment>
<dbReference type="CDD" id="cd03019">
    <property type="entry name" value="DsbA_DsbA"/>
    <property type="match status" value="1"/>
</dbReference>
<dbReference type="InterPro" id="IPR036249">
    <property type="entry name" value="Thioredoxin-like_sf"/>
</dbReference>
<evidence type="ECO:0000259" key="6">
    <source>
        <dbReference type="Pfam" id="PF01323"/>
    </source>
</evidence>
<comment type="similarity">
    <text evidence="1">Belongs to the thioredoxin family. DsbA subfamily.</text>
</comment>
<reference evidence="7 8" key="1">
    <citation type="journal article" date="2016" name="BMC Genomics">
        <title>Combined genomic and structural analyses of a cultured magnetotactic bacterium reveals its niche adaptation to a dynamic environment.</title>
        <authorList>
            <person name="Araujo A.C."/>
            <person name="Morillo V."/>
            <person name="Cypriano J."/>
            <person name="Teixeira L.C."/>
            <person name="Leao P."/>
            <person name="Lyra S."/>
            <person name="Almeida L.G."/>
            <person name="Bazylinski D.A."/>
            <person name="Vasconcellos A.T."/>
            <person name="Abreu F."/>
            <person name="Lins U."/>
        </authorList>
    </citation>
    <scope>NUCLEOTIDE SEQUENCE [LARGE SCALE GENOMIC DNA]</scope>
    <source>
        <strain evidence="7 8">IT-1</strain>
    </source>
</reference>
<accession>A0A1Y2JZ74</accession>
<evidence type="ECO:0000256" key="5">
    <source>
        <dbReference type="PIRNR" id="PIRNR001488"/>
    </source>
</evidence>
<dbReference type="GO" id="GO:0016491">
    <property type="term" value="F:oxidoreductase activity"/>
    <property type="evidence" value="ECO:0007669"/>
    <property type="project" value="InterPro"/>
</dbReference>
<proteinExistence type="inferred from homology"/>
<evidence type="ECO:0000256" key="2">
    <source>
        <dbReference type="ARBA" id="ARBA00022729"/>
    </source>
</evidence>
<dbReference type="PANTHER" id="PTHR35891:SF2">
    <property type="entry name" value="THIOL:DISULFIDE INTERCHANGE PROTEIN DSBA"/>
    <property type="match status" value="1"/>
</dbReference>
<keyword evidence="3 5" id="KW-1015">Disulfide bond</keyword>
<dbReference type="Pfam" id="PF01323">
    <property type="entry name" value="DSBA"/>
    <property type="match status" value="1"/>
</dbReference>
<feature type="domain" description="DSBA-like thioredoxin" evidence="6">
    <location>
        <begin position="33"/>
        <end position="170"/>
    </location>
</feature>
<keyword evidence="8" id="KW-1185">Reference proteome</keyword>
<gene>
    <name evidence="7" type="ORF">MAIT1_00672</name>
</gene>
<evidence type="ECO:0000256" key="1">
    <source>
        <dbReference type="ARBA" id="ARBA00005791"/>
    </source>
</evidence>
<name>A0A1Y2JZ74_9PROT</name>
<dbReference type="EMBL" id="LVJN01000021">
    <property type="protein sequence ID" value="OSM00210.1"/>
    <property type="molecule type" value="Genomic_DNA"/>
</dbReference>
<dbReference type="Proteomes" id="UP000194003">
    <property type="component" value="Unassembled WGS sequence"/>
</dbReference>
<dbReference type="InterPro" id="IPR001853">
    <property type="entry name" value="DSBA-like_thioredoxin_dom"/>
</dbReference>
<organism evidence="7 8">
    <name type="scientific">Magnetofaba australis IT-1</name>
    <dbReference type="NCBI Taxonomy" id="1434232"/>
    <lineage>
        <taxon>Bacteria</taxon>
        <taxon>Pseudomonadati</taxon>
        <taxon>Pseudomonadota</taxon>
        <taxon>Magnetococcia</taxon>
        <taxon>Magnetococcales</taxon>
        <taxon>Magnetococcaceae</taxon>
        <taxon>Magnetofaba</taxon>
    </lineage>
</organism>
<evidence type="ECO:0000256" key="3">
    <source>
        <dbReference type="ARBA" id="ARBA00023157"/>
    </source>
</evidence>
<keyword evidence="2" id="KW-0732">Signal</keyword>
<dbReference type="SUPFAM" id="SSF52833">
    <property type="entry name" value="Thioredoxin-like"/>
    <property type="match status" value="1"/>
</dbReference>
<dbReference type="PANTHER" id="PTHR35891">
    <property type="entry name" value="THIOL:DISULFIDE INTERCHANGE PROTEIN DSBA"/>
    <property type="match status" value="1"/>
</dbReference>
<keyword evidence="5" id="KW-0574">Periplasm</keyword>
<comment type="subcellular location">
    <subcellularLocation>
        <location evidence="5">Periplasm</location>
    </subcellularLocation>
</comment>
<keyword evidence="4" id="KW-0676">Redox-active center</keyword>
<dbReference type="InterPro" id="IPR023205">
    <property type="entry name" value="DsbA/DsbL"/>
</dbReference>
<dbReference type="GO" id="GO:0042597">
    <property type="term" value="C:periplasmic space"/>
    <property type="evidence" value="ECO:0007669"/>
    <property type="project" value="UniProtKB-SubCell"/>
</dbReference>